<gene>
    <name evidence="1" type="ORF">HINF_LOCUS33586</name>
</gene>
<keyword evidence="2" id="KW-1185">Reference proteome</keyword>
<accession>A0ABP1J642</accession>
<dbReference type="EMBL" id="CAXDID020000117">
    <property type="protein sequence ID" value="CAL6030709.1"/>
    <property type="molecule type" value="Genomic_DNA"/>
</dbReference>
<protein>
    <submittedName>
        <fullName evidence="1">Hypothetical_protein</fullName>
    </submittedName>
</protein>
<evidence type="ECO:0000313" key="1">
    <source>
        <dbReference type="EMBL" id="CAL6030709.1"/>
    </source>
</evidence>
<proteinExistence type="predicted"/>
<sequence>MTCHLQVQRISDYDSDMKAVRLTTAVQALLWILRDILQQDTILITQKTLCHFQLQIQGTTSKIEQHQSQKGRQFYLNSACISQNGSLFKRLLKLNWILHLSVHVFVRMNSGFSVALLGIWLHLVFASYFKNIQTPKIKPNHTALYCLRQCIWLSQKFHKAGSPNVHKAHYISVQILRFQSRVNRTYLVTYTTEVTAIIYIYNSGDTPRSQPFLNIVHISVTSIFEIEYFSIEQPFKIKSNEMMSKRQLVLYEVIIINGSERYTFSFNHFQMLQEIRAVY</sequence>
<evidence type="ECO:0000313" key="2">
    <source>
        <dbReference type="Proteomes" id="UP001642409"/>
    </source>
</evidence>
<comment type="caution">
    <text evidence="1">The sequence shown here is derived from an EMBL/GenBank/DDBJ whole genome shotgun (WGS) entry which is preliminary data.</text>
</comment>
<reference evidence="1 2" key="1">
    <citation type="submission" date="2024-07" db="EMBL/GenBank/DDBJ databases">
        <authorList>
            <person name="Akdeniz Z."/>
        </authorList>
    </citation>
    <scope>NUCLEOTIDE SEQUENCE [LARGE SCALE GENOMIC DNA]</scope>
</reference>
<name>A0ABP1J642_9EUKA</name>
<organism evidence="1 2">
    <name type="scientific">Hexamita inflata</name>
    <dbReference type="NCBI Taxonomy" id="28002"/>
    <lineage>
        <taxon>Eukaryota</taxon>
        <taxon>Metamonada</taxon>
        <taxon>Diplomonadida</taxon>
        <taxon>Hexamitidae</taxon>
        <taxon>Hexamitinae</taxon>
        <taxon>Hexamita</taxon>
    </lineage>
</organism>
<dbReference type="Proteomes" id="UP001642409">
    <property type="component" value="Unassembled WGS sequence"/>
</dbReference>